<dbReference type="InterPro" id="IPR051917">
    <property type="entry name" value="Transposase-Integrase"/>
</dbReference>
<dbReference type="NCBIfam" id="NF033563">
    <property type="entry name" value="transpos_IS30"/>
    <property type="match status" value="1"/>
</dbReference>
<evidence type="ECO:0000313" key="3">
    <source>
        <dbReference type="Proteomes" id="UP000317178"/>
    </source>
</evidence>
<proteinExistence type="predicted"/>
<reference evidence="2 3" key="1">
    <citation type="submission" date="2019-02" db="EMBL/GenBank/DDBJ databases">
        <title>Deep-cultivation of Planctomycetes and their phenomic and genomic characterization uncovers novel biology.</title>
        <authorList>
            <person name="Wiegand S."/>
            <person name="Jogler M."/>
            <person name="Boedeker C."/>
            <person name="Pinto D."/>
            <person name="Vollmers J."/>
            <person name="Rivas-Marin E."/>
            <person name="Kohn T."/>
            <person name="Peeters S.H."/>
            <person name="Heuer A."/>
            <person name="Rast P."/>
            <person name="Oberbeckmann S."/>
            <person name="Bunk B."/>
            <person name="Jeske O."/>
            <person name="Meyerdierks A."/>
            <person name="Storesund J.E."/>
            <person name="Kallscheuer N."/>
            <person name="Luecker S."/>
            <person name="Lage O.M."/>
            <person name="Pohl T."/>
            <person name="Merkel B.J."/>
            <person name="Hornburger P."/>
            <person name="Mueller R.-W."/>
            <person name="Bruemmer F."/>
            <person name="Labrenz M."/>
            <person name="Spormann A.M."/>
            <person name="Op den Camp H."/>
            <person name="Overmann J."/>
            <person name="Amann R."/>
            <person name="Jetten M.S.M."/>
            <person name="Mascher T."/>
            <person name="Medema M.H."/>
            <person name="Devos D.P."/>
            <person name="Kaster A.-K."/>
            <person name="Ovreas L."/>
            <person name="Rohde M."/>
            <person name="Galperin M.Y."/>
            <person name="Jogler C."/>
        </authorList>
    </citation>
    <scope>NUCLEOTIDE SEQUENCE [LARGE SCALE GENOMIC DNA]</scope>
    <source>
        <strain evidence="2 3">Pla110</strain>
    </source>
</reference>
<evidence type="ECO:0000259" key="1">
    <source>
        <dbReference type="PROSITE" id="PS50994"/>
    </source>
</evidence>
<gene>
    <name evidence="2" type="ORF">Pla110_24490</name>
</gene>
<dbReference type="Proteomes" id="UP000317178">
    <property type="component" value="Chromosome"/>
</dbReference>
<dbReference type="PANTHER" id="PTHR10948">
    <property type="entry name" value="TRANSPOSASE"/>
    <property type="match status" value="1"/>
</dbReference>
<dbReference type="KEGG" id="plon:Pla110_24490"/>
<evidence type="ECO:0000313" key="2">
    <source>
        <dbReference type="EMBL" id="QDU80716.1"/>
    </source>
</evidence>
<dbReference type="InterPro" id="IPR036397">
    <property type="entry name" value="RNaseH_sf"/>
</dbReference>
<dbReference type="GO" id="GO:0003676">
    <property type="term" value="F:nucleic acid binding"/>
    <property type="evidence" value="ECO:0007669"/>
    <property type="project" value="InterPro"/>
</dbReference>
<dbReference type="Gene3D" id="3.30.420.10">
    <property type="entry name" value="Ribonuclease H-like superfamily/Ribonuclease H"/>
    <property type="match status" value="1"/>
</dbReference>
<dbReference type="SUPFAM" id="SSF53098">
    <property type="entry name" value="Ribonuclease H-like"/>
    <property type="match status" value="1"/>
</dbReference>
<dbReference type="GO" id="GO:0032196">
    <property type="term" value="P:transposition"/>
    <property type="evidence" value="ECO:0007669"/>
    <property type="project" value="TreeGrafter"/>
</dbReference>
<dbReference type="PANTHER" id="PTHR10948:SF23">
    <property type="entry name" value="TRANSPOSASE INSI FOR INSERTION SEQUENCE ELEMENT IS30A-RELATED"/>
    <property type="match status" value="1"/>
</dbReference>
<dbReference type="EMBL" id="CP036281">
    <property type="protein sequence ID" value="QDU80716.1"/>
    <property type="molecule type" value="Genomic_DNA"/>
</dbReference>
<dbReference type="InterPro" id="IPR053392">
    <property type="entry name" value="Transposase_IS30-like"/>
</dbReference>
<dbReference type="AlphaFoldDB" id="A0A518CNB2"/>
<feature type="domain" description="Integrase catalytic" evidence="1">
    <location>
        <begin position="35"/>
        <end position="170"/>
    </location>
</feature>
<accession>A0A518CNB2</accession>
<name>A0A518CNB2_9PLAN</name>
<protein>
    <submittedName>
        <fullName evidence="2">Integrase core domain protein</fullName>
    </submittedName>
</protein>
<dbReference type="InterPro" id="IPR001584">
    <property type="entry name" value="Integrase_cat-core"/>
</dbReference>
<dbReference type="GO" id="GO:0005829">
    <property type="term" value="C:cytosol"/>
    <property type="evidence" value="ECO:0007669"/>
    <property type="project" value="TreeGrafter"/>
</dbReference>
<keyword evidence="3" id="KW-1185">Reference proteome</keyword>
<dbReference type="GO" id="GO:0004803">
    <property type="term" value="F:transposase activity"/>
    <property type="evidence" value="ECO:0007669"/>
    <property type="project" value="TreeGrafter"/>
</dbReference>
<dbReference type="PROSITE" id="PS50994">
    <property type="entry name" value="INTEGRASE"/>
    <property type="match status" value="1"/>
</dbReference>
<sequence>MLRLYKYLCRRFINRRKRGRRTPRHLRGVPKRLFIPNRPDQVGDRRNFGHWEGDLVIFRREHGNVTSLVERKSRFTVLIKNQNRKSAVVVGQIKDHLTSLPQLSRRSVTFDRGSGFMGWRALNPHLGLDSYYCDARSPWQKGTNENTNGRIRRFLPNETNWHAFKNLNQL</sequence>
<dbReference type="GO" id="GO:0015074">
    <property type="term" value="P:DNA integration"/>
    <property type="evidence" value="ECO:0007669"/>
    <property type="project" value="InterPro"/>
</dbReference>
<organism evidence="2 3">
    <name type="scientific">Polystyrenella longa</name>
    <dbReference type="NCBI Taxonomy" id="2528007"/>
    <lineage>
        <taxon>Bacteria</taxon>
        <taxon>Pseudomonadati</taxon>
        <taxon>Planctomycetota</taxon>
        <taxon>Planctomycetia</taxon>
        <taxon>Planctomycetales</taxon>
        <taxon>Planctomycetaceae</taxon>
        <taxon>Polystyrenella</taxon>
    </lineage>
</organism>
<dbReference type="InterPro" id="IPR012337">
    <property type="entry name" value="RNaseH-like_sf"/>
</dbReference>